<reference evidence="2" key="1">
    <citation type="journal article" date="2014" name="Nat. Genet.">
        <title>Genome of the human hookworm Necator americanus.</title>
        <authorList>
            <person name="Tang Y.T."/>
            <person name="Gao X."/>
            <person name="Rosa B.A."/>
            <person name="Abubucker S."/>
            <person name="Hallsworth-Pepin K."/>
            <person name="Martin J."/>
            <person name="Tyagi R."/>
            <person name="Heizer E."/>
            <person name="Zhang X."/>
            <person name="Bhonagiri-Palsikar V."/>
            <person name="Minx P."/>
            <person name="Warren W.C."/>
            <person name="Wang Q."/>
            <person name="Zhan B."/>
            <person name="Hotez P.J."/>
            <person name="Sternberg P.W."/>
            <person name="Dougall A."/>
            <person name="Gaze S.T."/>
            <person name="Mulvenna J."/>
            <person name="Sotillo J."/>
            <person name="Ranganathan S."/>
            <person name="Rabelo E.M."/>
            <person name="Wilson R.K."/>
            <person name="Felgner P.L."/>
            <person name="Bethony J."/>
            <person name="Hawdon J.M."/>
            <person name="Gasser R.B."/>
            <person name="Loukas A."/>
            <person name="Mitreva M."/>
        </authorList>
    </citation>
    <scope>NUCLEOTIDE SEQUENCE [LARGE SCALE GENOMIC DNA]</scope>
</reference>
<evidence type="ECO:0000313" key="1">
    <source>
        <dbReference type="EMBL" id="ETN78974.1"/>
    </source>
</evidence>
<evidence type="ECO:0008006" key="3">
    <source>
        <dbReference type="Google" id="ProtNLM"/>
    </source>
</evidence>
<keyword evidence="2" id="KW-1185">Reference proteome</keyword>
<evidence type="ECO:0000313" key="2">
    <source>
        <dbReference type="Proteomes" id="UP000053676"/>
    </source>
</evidence>
<gene>
    <name evidence="1" type="ORF">NECAME_00347</name>
</gene>
<sequence length="145" mass="16607">MIVDELVEREVMPIRPPTQMMMDRRKKRTRRFVYVTHRRGLTISGLSEDVTLGNAVNSNADPAEEAGNSDTSLLKSVDSVFLRRSNPPQTPAVPFLTDFLLAFAILAYSAKLACGKNWRKMPEKARKAQTYWKGYFQKISQIHYK</sequence>
<accession>W2TBK0</accession>
<proteinExistence type="predicted"/>
<dbReference type="AlphaFoldDB" id="W2TBK0"/>
<dbReference type="KEGG" id="nai:NECAME_00347"/>
<dbReference type="Proteomes" id="UP000053676">
    <property type="component" value="Unassembled WGS sequence"/>
</dbReference>
<organism evidence="1 2">
    <name type="scientific">Necator americanus</name>
    <name type="common">Human hookworm</name>
    <dbReference type="NCBI Taxonomy" id="51031"/>
    <lineage>
        <taxon>Eukaryota</taxon>
        <taxon>Metazoa</taxon>
        <taxon>Ecdysozoa</taxon>
        <taxon>Nematoda</taxon>
        <taxon>Chromadorea</taxon>
        <taxon>Rhabditida</taxon>
        <taxon>Rhabditina</taxon>
        <taxon>Rhabditomorpha</taxon>
        <taxon>Strongyloidea</taxon>
        <taxon>Ancylostomatidae</taxon>
        <taxon>Bunostominae</taxon>
        <taxon>Necator</taxon>
    </lineage>
</organism>
<name>W2TBK0_NECAM</name>
<dbReference type="EMBL" id="KI659683">
    <property type="protein sequence ID" value="ETN78974.1"/>
    <property type="molecule type" value="Genomic_DNA"/>
</dbReference>
<protein>
    <recommendedName>
        <fullName evidence="3">PiggyBac transposable element-derived protein domain-containing protein</fullName>
    </recommendedName>
</protein>